<dbReference type="RefSeq" id="XP_002910689.1">
    <property type="nucleotide sequence ID" value="XM_002910643.1"/>
</dbReference>
<dbReference type="KEGG" id="cci:CC1G_15020"/>
<dbReference type="HOGENOM" id="CLU_2704708_0_0_1"/>
<reference evidence="1 2" key="1">
    <citation type="journal article" date="2010" name="Proc. Natl. Acad. Sci. U.S.A.">
        <title>Insights into evolution of multicellular fungi from the assembled chromosomes of the mushroom Coprinopsis cinerea (Coprinus cinereus).</title>
        <authorList>
            <person name="Stajich J.E."/>
            <person name="Wilke S.K."/>
            <person name="Ahren D."/>
            <person name="Au C.H."/>
            <person name="Birren B.W."/>
            <person name="Borodovsky M."/>
            <person name="Burns C."/>
            <person name="Canback B."/>
            <person name="Casselton L.A."/>
            <person name="Cheng C.K."/>
            <person name="Deng J."/>
            <person name="Dietrich F.S."/>
            <person name="Fargo D.C."/>
            <person name="Farman M.L."/>
            <person name="Gathman A.C."/>
            <person name="Goldberg J."/>
            <person name="Guigo R."/>
            <person name="Hoegger P.J."/>
            <person name="Hooker J.B."/>
            <person name="Huggins A."/>
            <person name="James T.Y."/>
            <person name="Kamada T."/>
            <person name="Kilaru S."/>
            <person name="Kodira C."/>
            <person name="Kues U."/>
            <person name="Kupfer D."/>
            <person name="Kwan H.S."/>
            <person name="Lomsadze A."/>
            <person name="Li W."/>
            <person name="Lilly W.W."/>
            <person name="Ma L.J."/>
            <person name="Mackey A.J."/>
            <person name="Manning G."/>
            <person name="Martin F."/>
            <person name="Muraguchi H."/>
            <person name="Natvig D.O."/>
            <person name="Palmerini H."/>
            <person name="Ramesh M.A."/>
            <person name="Rehmeyer C.J."/>
            <person name="Roe B.A."/>
            <person name="Shenoy N."/>
            <person name="Stanke M."/>
            <person name="Ter-Hovhannisyan V."/>
            <person name="Tunlid A."/>
            <person name="Velagapudi R."/>
            <person name="Vision T.J."/>
            <person name="Zeng Q."/>
            <person name="Zolan M.E."/>
            <person name="Pukkila P.J."/>
        </authorList>
    </citation>
    <scope>NUCLEOTIDE SEQUENCE [LARGE SCALE GENOMIC DNA]</scope>
    <source>
        <strain evidence="2">Okayama-7 / 130 / ATCC MYA-4618 / FGSC 9003</strain>
    </source>
</reference>
<evidence type="ECO:0000313" key="2">
    <source>
        <dbReference type="Proteomes" id="UP000001861"/>
    </source>
</evidence>
<organism evidence="1 2">
    <name type="scientific">Coprinopsis cinerea (strain Okayama-7 / 130 / ATCC MYA-4618 / FGSC 9003)</name>
    <name type="common">Inky cap fungus</name>
    <name type="synonym">Hormographiella aspergillata</name>
    <dbReference type="NCBI Taxonomy" id="240176"/>
    <lineage>
        <taxon>Eukaryota</taxon>
        <taxon>Fungi</taxon>
        <taxon>Dikarya</taxon>
        <taxon>Basidiomycota</taxon>
        <taxon>Agaricomycotina</taxon>
        <taxon>Agaricomycetes</taxon>
        <taxon>Agaricomycetidae</taxon>
        <taxon>Agaricales</taxon>
        <taxon>Agaricineae</taxon>
        <taxon>Psathyrellaceae</taxon>
        <taxon>Coprinopsis</taxon>
    </lineage>
</organism>
<gene>
    <name evidence="1" type="ORF">CC1G_15020</name>
</gene>
<evidence type="ECO:0000313" key="1">
    <source>
        <dbReference type="EMBL" id="EFI27195.1"/>
    </source>
</evidence>
<protein>
    <submittedName>
        <fullName evidence="1">Uncharacterized protein</fullName>
    </submittedName>
</protein>
<dbReference type="GeneID" id="9379605"/>
<dbReference type="InParanoid" id="D6RPC7"/>
<sequence>MANSDTLFLTPAPVIAPLSKATMRAVCMLSSFWISCSAQHPPLYTPVTQLAAAKERRNTLASVHLLLSDTLLR</sequence>
<name>D6RPC7_COPC7</name>
<dbReference type="EMBL" id="AACS02000008">
    <property type="protein sequence ID" value="EFI27195.1"/>
    <property type="molecule type" value="Genomic_DNA"/>
</dbReference>
<dbReference type="AlphaFoldDB" id="D6RPC7"/>
<accession>D6RPC7</accession>
<dbReference type="VEuPathDB" id="FungiDB:CC1G_15020"/>
<proteinExistence type="predicted"/>
<dbReference type="Proteomes" id="UP000001861">
    <property type="component" value="Unassembled WGS sequence"/>
</dbReference>
<keyword evidence="2" id="KW-1185">Reference proteome</keyword>
<comment type="caution">
    <text evidence="1">The sequence shown here is derived from an EMBL/GenBank/DDBJ whole genome shotgun (WGS) entry which is preliminary data.</text>
</comment>